<dbReference type="GO" id="GO:0005525">
    <property type="term" value="F:GTP binding"/>
    <property type="evidence" value="ECO:0007669"/>
    <property type="project" value="UniProtKB-KW"/>
</dbReference>
<dbReference type="PRINTS" id="PR00315">
    <property type="entry name" value="ELONGATNFCT"/>
</dbReference>
<dbReference type="SMART" id="SM00838">
    <property type="entry name" value="EFG_C"/>
    <property type="match status" value="1"/>
</dbReference>
<dbReference type="AlphaFoldDB" id="A0AB34JUS4"/>
<sequence length="681" mass="74448">MTNKHVPVARGFSSATSLKPLNLPMLLGRRPCTAAHAAGRVLADPRPFWRALSSIPRRRAAPPAGMPCMRRRLSTEATEVRDDLRNIAIIAHVDHGKTTLVDALIQDTDYKTMNTVVGKDDRIMDSNDQERERGITILAKNASVTYNGTKINIVDTPGHADFGGEVERVLNMVDGVLLVVDAQEGPKPQTRFVLGKALSMGRKVLVVVNKVDKPAARPDFVVDKTFDLFCDLGASDEQTDFNVIFTSALQRLSGTDYNKLEPGMAPLLDAILAMPKPRLNVWQPLRLQISNVGSDSYIGRLGVGRITSGAIEPKTTIGLSAGPGCPVEKVKLTELFVFNTTGRKAVERAAAGDIVVFAGIDRFNIGDTLVDLDNPMPLPPIEVEKPTMSITMAANSSPFKGKSGSNLLTSRQIKDRLLKELETNVALRVDMETEHIQVFGRGLLHLTVLIENMRREGFEMMVGPPMVLEKEERGKRLEPVELVDITVPEEYVGSVIDTLNNRKGTMLDMGSPGSDGMVSLQYEVTTRALVGVKSKLLNLSRGEVIMTATFAGYKDYVGDLGGRERGSLLASEQGVATAYGLEKASSRGDLFSKPGDNVYENQIVGVHAYKGDLKVNICRQKHLTNIRAASKDDAIQLAPPKELTLETAVEYVLGDEFVEVTPDAIRMLKPENKIDRSKKQL</sequence>
<dbReference type="Gene3D" id="3.30.70.870">
    <property type="entry name" value="Elongation Factor G (Translational Gtpase), domain 3"/>
    <property type="match status" value="1"/>
</dbReference>
<proteinExistence type="predicted"/>
<name>A0AB34JUS4_PRYPA</name>
<gene>
    <name evidence="4" type="ORF">AB1Y20_019341</name>
</gene>
<dbReference type="InterPro" id="IPR005225">
    <property type="entry name" value="Small_GTP-bd"/>
</dbReference>
<evidence type="ECO:0000313" key="5">
    <source>
        <dbReference type="Proteomes" id="UP001515480"/>
    </source>
</evidence>
<dbReference type="PANTHER" id="PTHR42908:SF8">
    <property type="entry name" value="TR-TYPE G DOMAIN-CONTAINING PROTEIN"/>
    <property type="match status" value="1"/>
</dbReference>
<dbReference type="Gene3D" id="3.40.50.300">
    <property type="entry name" value="P-loop containing nucleotide triphosphate hydrolases"/>
    <property type="match status" value="1"/>
</dbReference>
<dbReference type="SUPFAM" id="SSF54980">
    <property type="entry name" value="EF-G C-terminal domain-like"/>
    <property type="match status" value="2"/>
</dbReference>
<organism evidence="4 5">
    <name type="scientific">Prymnesium parvum</name>
    <name type="common">Toxic golden alga</name>
    <dbReference type="NCBI Taxonomy" id="97485"/>
    <lineage>
        <taxon>Eukaryota</taxon>
        <taxon>Haptista</taxon>
        <taxon>Haptophyta</taxon>
        <taxon>Prymnesiophyceae</taxon>
        <taxon>Prymnesiales</taxon>
        <taxon>Prymnesiaceae</taxon>
        <taxon>Prymnesium</taxon>
    </lineage>
</organism>
<dbReference type="Gene3D" id="2.40.30.10">
    <property type="entry name" value="Translation factors"/>
    <property type="match status" value="1"/>
</dbReference>
<dbReference type="InterPro" id="IPR035647">
    <property type="entry name" value="EFG_III/V"/>
</dbReference>
<evidence type="ECO:0000259" key="3">
    <source>
        <dbReference type="PROSITE" id="PS51722"/>
    </source>
</evidence>
<keyword evidence="2" id="KW-0342">GTP-binding</keyword>
<dbReference type="InterPro" id="IPR009000">
    <property type="entry name" value="Transl_B-barrel_sf"/>
</dbReference>
<dbReference type="GO" id="GO:0005829">
    <property type="term" value="C:cytosol"/>
    <property type="evidence" value="ECO:0007669"/>
    <property type="project" value="TreeGrafter"/>
</dbReference>
<dbReference type="Pfam" id="PF00679">
    <property type="entry name" value="EFG_C"/>
    <property type="match status" value="1"/>
</dbReference>
<dbReference type="FunFam" id="3.40.50.300:FF:000055">
    <property type="entry name" value="GTP-binding protein TypA"/>
    <property type="match status" value="1"/>
</dbReference>
<dbReference type="PROSITE" id="PS00301">
    <property type="entry name" value="G_TR_1"/>
    <property type="match status" value="1"/>
</dbReference>
<dbReference type="GO" id="GO:1990904">
    <property type="term" value="C:ribonucleoprotein complex"/>
    <property type="evidence" value="ECO:0007669"/>
    <property type="project" value="TreeGrafter"/>
</dbReference>
<dbReference type="SUPFAM" id="SSF50447">
    <property type="entry name" value="Translation proteins"/>
    <property type="match status" value="1"/>
</dbReference>
<dbReference type="Gene3D" id="2.40.50.250">
    <property type="entry name" value="bipa protein"/>
    <property type="match status" value="1"/>
</dbReference>
<dbReference type="InterPro" id="IPR048876">
    <property type="entry name" value="BipA_C"/>
</dbReference>
<dbReference type="PANTHER" id="PTHR42908">
    <property type="entry name" value="TRANSLATION ELONGATION FACTOR-RELATED"/>
    <property type="match status" value="1"/>
</dbReference>
<comment type="caution">
    <text evidence="4">The sequence shown here is derived from an EMBL/GenBank/DDBJ whole genome shotgun (WGS) entry which is preliminary data.</text>
</comment>
<dbReference type="NCBIfam" id="TIGR00231">
    <property type="entry name" value="small_GTP"/>
    <property type="match status" value="1"/>
</dbReference>
<feature type="domain" description="Tr-type G" evidence="3">
    <location>
        <begin position="82"/>
        <end position="278"/>
    </location>
</feature>
<protein>
    <recommendedName>
        <fullName evidence="3">Tr-type G domain-containing protein</fullName>
    </recommendedName>
</protein>
<dbReference type="Proteomes" id="UP001515480">
    <property type="component" value="Unassembled WGS sequence"/>
</dbReference>
<dbReference type="InterPro" id="IPR047041">
    <property type="entry name" value="BipA_GTP-bd_dom"/>
</dbReference>
<dbReference type="FunFam" id="3.30.70.240:FF:000002">
    <property type="entry name" value="GTP-binding protein TypA"/>
    <property type="match status" value="1"/>
</dbReference>
<dbReference type="InterPro" id="IPR000640">
    <property type="entry name" value="EFG_V-like"/>
</dbReference>
<dbReference type="InterPro" id="IPR042116">
    <property type="entry name" value="TypA/BipA_C"/>
</dbReference>
<dbReference type="GO" id="GO:0003924">
    <property type="term" value="F:GTPase activity"/>
    <property type="evidence" value="ECO:0007669"/>
    <property type="project" value="InterPro"/>
</dbReference>
<accession>A0AB34JUS4</accession>
<dbReference type="InterPro" id="IPR053905">
    <property type="entry name" value="EF-G-like_DII"/>
</dbReference>
<dbReference type="Gene3D" id="3.30.70.240">
    <property type="match status" value="1"/>
</dbReference>
<dbReference type="InterPro" id="IPR031157">
    <property type="entry name" value="G_TR_CS"/>
</dbReference>
<dbReference type="CDD" id="cd03710">
    <property type="entry name" value="BipA_TypA_C"/>
    <property type="match status" value="1"/>
</dbReference>
<keyword evidence="1" id="KW-0547">Nucleotide-binding</keyword>
<evidence type="ECO:0000256" key="1">
    <source>
        <dbReference type="ARBA" id="ARBA00022741"/>
    </source>
</evidence>
<reference evidence="4 5" key="1">
    <citation type="journal article" date="2024" name="Science">
        <title>Giant polyketide synthase enzymes in the biosynthesis of giant marine polyether toxins.</title>
        <authorList>
            <person name="Fallon T.R."/>
            <person name="Shende V.V."/>
            <person name="Wierzbicki I.H."/>
            <person name="Pendleton A.L."/>
            <person name="Watervoot N.F."/>
            <person name="Auber R.P."/>
            <person name="Gonzalez D.J."/>
            <person name="Wisecaver J.H."/>
            <person name="Moore B.S."/>
        </authorList>
    </citation>
    <scope>NUCLEOTIDE SEQUENCE [LARGE SCALE GENOMIC DNA]</scope>
    <source>
        <strain evidence="4 5">12B1</strain>
    </source>
</reference>
<dbReference type="InterPro" id="IPR027417">
    <property type="entry name" value="P-loop_NTPase"/>
</dbReference>
<dbReference type="Pfam" id="PF21018">
    <property type="entry name" value="BipA_C"/>
    <property type="match status" value="1"/>
</dbReference>
<dbReference type="PROSITE" id="PS51722">
    <property type="entry name" value="G_TR_2"/>
    <property type="match status" value="1"/>
</dbReference>
<dbReference type="InterPro" id="IPR035651">
    <property type="entry name" value="BipA_V"/>
</dbReference>
<evidence type="ECO:0000256" key="2">
    <source>
        <dbReference type="ARBA" id="ARBA00023134"/>
    </source>
</evidence>
<keyword evidence="5" id="KW-1185">Reference proteome</keyword>
<dbReference type="FunFam" id="2.40.50.250:FF:000001">
    <property type="entry name" value="GTP-binding protein TypA"/>
    <property type="match status" value="1"/>
</dbReference>
<dbReference type="CDD" id="cd01891">
    <property type="entry name" value="TypA_BipA"/>
    <property type="match status" value="1"/>
</dbReference>
<dbReference type="SUPFAM" id="SSF52540">
    <property type="entry name" value="P-loop containing nucleoside triphosphate hydrolases"/>
    <property type="match status" value="1"/>
</dbReference>
<dbReference type="EMBL" id="JBGBPQ010000005">
    <property type="protein sequence ID" value="KAL1524446.1"/>
    <property type="molecule type" value="Genomic_DNA"/>
</dbReference>
<dbReference type="Pfam" id="PF22042">
    <property type="entry name" value="EF-G_D2"/>
    <property type="match status" value="1"/>
</dbReference>
<dbReference type="InterPro" id="IPR000795">
    <property type="entry name" value="T_Tr_GTP-bd_dom"/>
</dbReference>
<evidence type="ECO:0000313" key="4">
    <source>
        <dbReference type="EMBL" id="KAL1524446.1"/>
    </source>
</evidence>
<dbReference type="Pfam" id="PF00009">
    <property type="entry name" value="GTP_EFTU"/>
    <property type="match status" value="1"/>
</dbReference>